<name>A0A2S6IT89_9ACTN</name>
<proteinExistence type="predicted"/>
<keyword evidence="3" id="KW-1003">Cell membrane</keyword>
<accession>A0A2S6IT89</accession>
<evidence type="ECO:0000256" key="7">
    <source>
        <dbReference type="SAM" id="Phobius"/>
    </source>
</evidence>
<evidence type="ECO:0000313" key="9">
    <source>
        <dbReference type="EMBL" id="PPK97390.1"/>
    </source>
</evidence>
<dbReference type="AlphaFoldDB" id="A0A2S6IT89"/>
<dbReference type="InterPro" id="IPR050171">
    <property type="entry name" value="MFS_Transporters"/>
</dbReference>
<evidence type="ECO:0000313" key="10">
    <source>
        <dbReference type="Proteomes" id="UP000239485"/>
    </source>
</evidence>
<sequence>MRSPFRGLPREVAVLVAVAFAVALGFGVVAPAIPLFAREFGVGRAAAGAVISAFAAMRLASALLGGRLVDRFGERKVLATGIGIVAVSSVLAGLAQTYAQLLVLRCAGGVGSAMFTVSAFSLLLRVVGPGQRARATSLYQSGFLLGGVAGPAFGGALAGASLRTPFFVYAVTLAAAGTIGMVFLRRPPAAPGAGAAGAEPVTVPEPTTLRRSLSSPAYRAALVANLSVGWMLLGVQAAMLPLFVVEGLRREPFWAGVGLVASAGTQAAVLLPAGRFADSTGRRPAMLLGGSLALASVTTLVVTAFTASPGSVASVVAFVVAMSAFGAGFAFLSTAPAAVVGDVAPGRGGTSVAAFQMAGDLGSMLGPLVAGLLADAASYGAAFGSGALVLLAGLLLTVAMPETRGGQGARRAGEDARD</sequence>
<dbReference type="PANTHER" id="PTHR23517">
    <property type="entry name" value="RESISTANCE PROTEIN MDTM, PUTATIVE-RELATED-RELATED"/>
    <property type="match status" value="1"/>
</dbReference>
<feature type="transmembrane region" description="Helical" evidence="7">
    <location>
        <begin position="12"/>
        <end position="33"/>
    </location>
</feature>
<evidence type="ECO:0000256" key="6">
    <source>
        <dbReference type="ARBA" id="ARBA00023136"/>
    </source>
</evidence>
<evidence type="ECO:0000256" key="5">
    <source>
        <dbReference type="ARBA" id="ARBA00022989"/>
    </source>
</evidence>
<dbReference type="InterPro" id="IPR001958">
    <property type="entry name" value="Tet-R_TetA/multi-R_MdtG-like"/>
</dbReference>
<dbReference type="InterPro" id="IPR020846">
    <property type="entry name" value="MFS_dom"/>
</dbReference>
<dbReference type="RefSeq" id="WP_104432200.1">
    <property type="nucleotide sequence ID" value="NZ_PTJD01000004.1"/>
</dbReference>
<dbReference type="CDD" id="cd17325">
    <property type="entry name" value="MFS_MdtG_SLC18_like"/>
    <property type="match status" value="1"/>
</dbReference>
<comment type="subcellular location">
    <subcellularLocation>
        <location evidence="1">Cell membrane</location>
        <topology evidence="1">Multi-pass membrane protein</topology>
    </subcellularLocation>
</comment>
<dbReference type="GO" id="GO:0005886">
    <property type="term" value="C:plasma membrane"/>
    <property type="evidence" value="ECO:0007669"/>
    <property type="project" value="UniProtKB-SubCell"/>
</dbReference>
<dbReference type="PROSITE" id="PS50850">
    <property type="entry name" value="MFS"/>
    <property type="match status" value="1"/>
</dbReference>
<feature type="transmembrane region" description="Helical" evidence="7">
    <location>
        <begin position="352"/>
        <end position="373"/>
    </location>
</feature>
<feature type="transmembrane region" description="Helical" evidence="7">
    <location>
        <begin position="285"/>
        <end position="307"/>
    </location>
</feature>
<keyword evidence="6 7" id="KW-0472">Membrane</keyword>
<feature type="transmembrane region" description="Helical" evidence="7">
    <location>
        <begin position="45"/>
        <end position="65"/>
    </location>
</feature>
<keyword evidence="10" id="KW-1185">Reference proteome</keyword>
<keyword evidence="2" id="KW-0813">Transport</keyword>
<feature type="transmembrane region" description="Helical" evidence="7">
    <location>
        <begin position="138"/>
        <end position="160"/>
    </location>
</feature>
<dbReference type="EMBL" id="PTJD01000004">
    <property type="protein sequence ID" value="PPK97390.1"/>
    <property type="molecule type" value="Genomic_DNA"/>
</dbReference>
<protein>
    <submittedName>
        <fullName evidence="9">Putative MFS family arabinose efflux permease</fullName>
    </submittedName>
</protein>
<dbReference type="Gene3D" id="1.20.1250.20">
    <property type="entry name" value="MFS general substrate transporter like domains"/>
    <property type="match status" value="2"/>
</dbReference>
<feature type="transmembrane region" description="Helical" evidence="7">
    <location>
        <begin position="313"/>
        <end position="340"/>
    </location>
</feature>
<dbReference type="PRINTS" id="PR01035">
    <property type="entry name" value="TCRTETA"/>
</dbReference>
<evidence type="ECO:0000256" key="1">
    <source>
        <dbReference type="ARBA" id="ARBA00004651"/>
    </source>
</evidence>
<evidence type="ECO:0000256" key="3">
    <source>
        <dbReference type="ARBA" id="ARBA00022475"/>
    </source>
</evidence>
<feature type="transmembrane region" description="Helical" evidence="7">
    <location>
        <begin position="77"/>
        <end position="96"/>
    </location>
</feature>
<dbReference type="InterPro" id="IPR036259">
    <property type="entry name" value="MFS_trans_sf"/>
</dbReference>
<comment type="caution">
    <text evidence="9">The sequence shown here is derived from an EMBL/GenBank/DDBJ whole genome shotgun (WGS) entry which is preliminary data.</text>
</comment>
<dbReference type="GO" id="GO:0022857">
    <property type="term" value="F:transmembrane transporter activity"/>
    <property type="evidence" value="ECO:0007669"/>
    <property type="project" value="InterPro"/>
</dbReference>
<keyword evidence="4 7" id="KW-0812">Transmembrane</keyword>
<dbReference type="SUPFAM" id="SSF103473">
    <property type="entry name" value="MFS general substrate transporter"/>
    <property type="match status" value="1"/>
</dbReference>
<feature type="transmembrane region" description="Helical" evidence="7">
    <location>
        <begin position="253"/>
        <end position="273"/>
    </location>
</feature>
<dbReference type="InterPro" id="IPR011701">
    <property type="entry name" value="MFS"/>
</dbReference>
<organism evidence="9 10">
    <name type="scientific">Kineococcus xinjiangensis</name>
    <dbReference type="NCBI Taxonomy" id="512762"/>
    <lineage>
        <taxon>Bacteria</taxon>
        <taxon>Bacillati</taxon>
        <taxon>Actinomycetota</taxon>
        <taxon>Actinomycetes</taxon>
        <taxon>Kineosporiales</taxon>
        <taxon>Kineosporiaceae</taxon>
        <taxon>Kineococcus</taxon>
    </lineage>
</organism>
<feature type="transmembrane region" description="Helical" evidence="7">
    <location>
        <begin position="166"/>
        <end position="184"/>
    </location>
</feature>
<evidence type="ECO:0000259" key="8">
    <source>
        <dbReference type="PROSITE" id="PS50850"/>
    </source>
</evidence>
<feature type="transmembrane region" description="Helical" evidence="7">
    <location>
        <begin position="379"/>
        <end position="401"/>
    </location>
</feature>
<evidence type="ECO:0000256" key="4">
    <source>
        <dbReference type="ARBA" id="ARBA00022692"/>
    </source>
</evidence>
<dbReference type="Proteomes" id="UP000239485">
    <property type="component" value="Unassembled WGS sequence"/>
</dbReference>
<gene>
    <name evidence="9" type="ORF">CLV92_104211</name>
</gene>
<dbReference type="Pfam" id="PF07690">
    <property type="entry name" value="MFS_1"/>
    <property type="match status" value="1"/>
</dbReference>
<feature type="transmembrane region" description="Helical" evidence="7">
    <location>
        <begin position="102"/>
        <end position="126"/>
    </location>
</feature>
<keyword evidence="5 7" id="KW-1133">Transmembrane helix</keyword>
<dbReference type="OrthoDB" id="9793283at2"/>
<feature type="domain" description="Major facilitator superfamily (MFS) profile" evidence="8">
    <location>
        <begin position="11"/>
        <end position="404"/>
    </location>
</feature>
<reference evidence="9 10" key="1">
    <citation type="submission" date="2018-02" db="EMBL/GenBank/DDBJ databases">
        <title>Genomic Encyclopedia of Archaeal and Bacterial Type Strains, Phase II (KMG-II): from individual species to whole genera.</title>
        <authorList>
            <person name="Goeker M."/>
        </authorList>
    </citation>
    <scope>NUCLEOTIDE SEQUENCE [LARGE SCALE GENOMIC DNA]</scope>
    <source>
        <strain evidence="9 10">DSM 22857</strain>
    </source>
</reference>
<feature type="transmembrane region" description="Helical" evidence="7">
    <location>
        <begin position="220"/>
        <end position="241"/>
    </location>
</feature>
<evidence type="ECO:0000256" key="2">
    <source>
        <dbReference type="ARBA" id="ARBA00022448"/>
    </source>
</evidence>